<dbReference type="InterPro" id="IPR050995">
    <property type="entry name" value="WD-F-box_domain-protein"/>
</dbReference>
<evidence type="ECO:0000256" key="3">
    <source>
        <dbReference type="PROSITE-ProRule" id="PRU00221"/>
    </source>
</evidence>
<dbReference type="PANTHER" id="PTHR14604:SF3">
    <property type="entry name" value="SPERM-ASSOCIATED ANTIGEN 16 PROTEIN"/>
    <property type="match status" value="1"/>
</dbReference>
<dbReference type="InterPro" id="IPR019775">
    <property type="entry name" value="WD40_repeat_CS"/>
</dbReference>
<dbReference type="Gene3D" id="2.130.10.10">
    <property type="entry name" value="YVTN repeat-like/Quinoprotein amine dehydrogenase"/>
    <property type="match status" value="2"/>
</dbReference>
<dbReference type="InterPro" id="IPR015943">
    <property type="entry name" value="WD40/YVTN_repeat-like_dom_sf"/>
</dbReference>
<protein>
    <submittedName>
        <fullName evidence="5">WD_REPEATS_REGION domain-containing protein</fullName>
    </submittedName>
</protein>
<keyword evidence="1 3" id="KW-0853">WD repeat</keyword>
<evidence type="ECO:0000256" key="4">
    <source>
        <dbReference type="SAM" id="Coils"/>
    </source>
</evidence>
<dbReference type="SMART" id="SM00320">
    <property type="entry name" value="WD40"/>
    <property type="match status" value="5"/>
</dbReference>
<evidence type="ECO:0000256" key="1">
    <source>
        <dbReference type="ARBA" id="ARBA00022574"/>
    </source>
</evidence>
<dbReference type="AlphaFoldDB" id="A0A5K3FH48"/>
<dbReference type="PANTHER" id="PTHR14604">
    <property type="entry name" value="WD40 REPEAT PF20"/>
    <property type="match status" value="1"/>
</dbReference>
<dbReference type="InterPro" id="IPR011047">
    <property type="entry name" value="Quinoprotein_ADH-like_sf"/>
</dbReference>
<organism evidence="5">
    <name type="scientific">Mesocestoides corti</name>
    <name type="common">Flatworm</name>
    <dbReference type="NCBI Taxonomy" id="53468"/>
    <lineage>
        <taxon>Eukaryota</taxon>
        <taxon>Metazoa</taxon>
        <taxon>Spiralia</taxon>
        <taxon>Lophotrochozoa</taxon>
        <taxon>Platyhelminthes</taxon>
        <taxon>Cestoda</taxon>
        <taxon>Eucestoda</taxon>
        <taxon>Cyclophyllidea</taxon>
        <taxon>Mesocestoididae</taxon>
        <taxon>Mesocestoides</taxon>
    </lineage>
</organism>
<dbReference type="PROSITE" id="PS50294">
    <property type="entry name" value="WD_REPEATS_REGION"/>
    <property type="match status" value="1"/>
</dbReference>
<feature type="coiled-coil region" evidence="4">
    <location>
        <begin position="37"/>
        <end position="71"/>
    </location>
</feature>
<evidence type="ECO:0000256" key="2">
    <source>
        <dbReference type="ARBA" id="ARBA00022737"/>
    </source>
</evidence>
<feature type="repeat" description="WD" evidence="3">
    <location>
        <begin position="379"/>
        <end position="416"/>
    </location>
</feature>
<dbReference type="PROSITE" id="PS50082">
    <property type="entry name" value="WD_REPEATS_2"/>
    <property type="match status" value="2"/>
</dbReference>
<reference evidence="5" key="1">
    <citation type="submission" date="2019-11" db="UniProtKB">
        <authorList>
            <consortium name="WormBaseParasite"/>
        </authorList>
    </citation>
    <scope>IDENTIFICATION</scope>
</reference>
<dbReference type="InterPro" id="IPR001680">
    <property type="entry name" value="WD40_rpt"/>
</dbReference>
<dbReference type="Pfam" id="PF00400">
    <property type="entry name" value="WD40"/>
    <property type="match status" value="3"/>
</dbReference>
<dbReference type="SUPFAM" id="SSF50998">
    <property type="entry name" value="Quinoprotein alcohol dehydrogenase-like"/>
    <property type="match status" value="1"/>
</dbReference>
<keyword evidence="4" id="KW-0175">Coiled coil</keyword>
<keyword evidence="2" id="KW-0677">Repeat</keyword>
<feature type="repeat" description="WD" evidence="3">
    <location>
        <begin position="261"/>
        <end position="292"/>
    </location>
</feature>
<dbReference type="PROSITE" id="PS00678">
    <property type="entry name" value="WD_REPEATS_1"/>
    <property type="match status" value="1"/>
</dbReference>
<dbReference type="WBParaSite" id="MCU_007796-RA">
    <property type="protein sequence ID" value="MCU_007796-RA"/>
    <property type="gene ID" value="MCU_007796"/>
</dbReference>
<proteinExistence type="predicted"/>
<evidence type="ECO:0000313" key="5">
    <source>
        <dbReference type="WBParaSite" id="MCU_007796-RA"/>
    </source>
</evidence>
<name>A0A5K3FH48_MESCO</name>
<accession>A0A5K3FH48</accession>
<sequence>MKTREILQAYENAPNQMELVKAVNFQIREHRLTLLEKRQLFEDAQRLENRLQGLTNQLVDLKIKYNALLKSKASCDLERSRILRKYKKLRQVKFSSIKVEQPIKSCKIIGDCTDKTEFGVNENAAELLKPSMQGLYLNCGPLSGVVCHPKAGFACCVSKNGNLSFINVDEEREMISIGLPKLKLSSVAISSDGVMLAISSLSGKILVRIKFKSNSFSKLGNYDQIENAQCLHEVSLGVRRLPQSGAILCLDWHCAGGFNCVKFLPNGHQLLTASSDGSILLWDVRSKRQERRFLKHVAPVKWVDFSRSGTHFSSCDSDGVVVQWDIQGYQPSVMVANQMACGHGRNCIVHSPDDKYWFAGNTNGSISAISAATHEVLTSIGHRASVTALGFDSLGKRLISVAEDGCLRIWNYIKNI</sequence>